<keyword evidence="3" id="KW-1185">Reference proteome</keyword>
<dbReference type="GO" id="GO:0003676">
    <property type="term" value="F:nucleic acid binding"/>
    <property type="evidence" value="ECO:0007669"/>
    <property type="project" value="InterPro"/>
</dbReference>
<gene>
    <name evidence="2" type="ORF">SAMN05661086_03614</name>
</gene>
<evidence type="ECO:0000313" key="2">
    <source>
        <dbReference type="EMBL" id="SFS07621.1"/>
    </source>
</evidence>
<evidence type="ECO:0000259" key="1">
    <source>
        <dbReference type="Pfam" id="PF01939"/>
    </source>
</evidence>
<dbReference type="GO" id="GO:0004519">
    <property type="term" value="F:endonuclease activity"/>
    <property type="evidence" value="ECO:0007669"/>
    <property type="project" value="InterPro"/>
</dbReference>
<feature type="domain" description="Endonuclease NucS C-terminal" evidence="1">
    <location>
        <begin position="3"/>
        <end position="95"/>
    </location>
</feature>
<dbReference type="Pfam" id="PF01939">
    <property type="entry name" value="NucS_C"/>
    <property type="match status" value="1"/>
</dbReference>
<proteinExistence type="predicted"/>
<reference evidence="2 3" key="1">
    <citation type="submission" date="2016-10" db="EMBL/GenBank/DDBJ databases">
        <authorList>
            <person name="de Groot N.N."/>
        </authorList>
    </citation>
    <scope>NUCLEOTIDE SEQUENCE [LARGE SCALE GENOMIC DNA]</scope>
    <source>
        <strain evidence="2 3">743A</strain>
    </source>
</reference>
<dbReference type="AlphaFoldDB" id="A0A1I6LVX1"/>
<dbReference type="InterPro" id="IPR011856">
    <property type="entry name" value="tRNA_endonuc-like_dom_sf"/>
</dbReference>
<dbReference type="InterPro" id="IPR048301">
    <property type="entry name" value="NucS_C"/>
</dbReference>
<sequence>MKETEIRDYLAHNLYVISNELILIDTEYKLNNKIGTDGFIDILARDIYDNYVIIEVKRSKQSSRSAIHEIMKYASLLKSELRLKDSEIRVVIVSTEWAELYTPFCKCKDKIDWIIEGYKFNNDKTCVQITEETSEELERQLSRNQLVFLYNSEKELKFYKNKLLRVIQENELQDFFLLELKNEGNKKVVYPFALTLVLQRCTEIDYISILIRREWDEEELFEYGYEGEELLVFLEECIYKYIIDSNFFNDVEICYPEKLGSMIAQQGWKLTDVHKYGYFIHENRDNEWFLRKSIGLEEGNKFVFSDICDTKFKLKFSEMINNVNEFLYQKDDMWDEFNKMWESIKTETLLRAAIQIYNSGNIIQNLIMFEINGEIRELPYADIFLEYQDGSMEKIELLLAYSENEIKPYCYILDTLLKGNGIVYMQMLWSGDITYYNTEIMKNLGLTYDWKKYKYNESGWKMQRDLKKCKFSKFYKNHLSNIEKMTQWYLTHTIN</sequence>
<name>A0A1I6LVX1_9FIRM</name>
<protein>
    <recommendedName>
        <fullName evidence="1">Endonuclease NucS C-terminal domain-containing protein</fullName>
    </recommendedName>
</protein>
<dbReference type="Gene3D" id="3.40.1350.10">
    <property type="match status" value="1"/>
</dbReference>
<dbReference type="RefSeq" id="WP_092564178.1">
    <property type="nucleotide sequence ID" value="NZ_FOYZ01000022.1"/>
</dbReference>
<accession>A0A1I6LVX1</accession>
<evidence type="ECO:0000313" key="3">
    <source>
        <dbReference type="Proteomes" id="UP000199659"/>
    </source>
</evidence>
<dbReference type="Proteomes" id="UP000199659">
    <property type="component" value="Unassembled WGS sequence"/>
</dbReference>
<dbReference type="EMBL" id="FOYZ01000022">
    <property type="protein sequence ID" value="SFS07621.1"/>
    <property type="molecule type" value="Genomic_DNA"/>
</dbReference>
<organism evidence="2 3">
    <name type="scientific">Anaeromicropila populeti</name>
    <dbReference type="NCBI Taxonomy" id="37658"/>
    <lineage>
        <taxon>Bacteria</taxon>
        <taxon>Bacillati</taxon>
        <taxon>Bacillota</taxon>
        <taxon>Clostridia</taxon>
        <taxon>Lachnospirales</taxon>
        <taxon>Lachnospiraceae</taxon>
        <taxon>Anaeromicropila</taxon>
    </lineage>
</organism>